<name>A0A0D3FBB5_9ORYZ</name>
<reference evidence="2" key="2">
    <citation type="submission" date="2015-03" db="UniProtKB">
        <authorList>
            <consortium name="EnsemblPlants"/>
        </authorList>
    </citation>
    <scope>IDENTIFICATION</scope>
</reference>
<evidence type="ECO:0000256" key="1">
    <source>
        <dbReference type="SAM" id="MobiDB-lite"/>
    </source>
</evidence>
<protein>
    <submittedName>
        <fullName evidence="2">Uncharacterized protein</fullName>
    </submittedName>
</protein>
<proteinExistence type="predicted"/>
<dbReference type="AlphaFoldDB" id="A0A0D3FBB5"/>
<dbReference type="Gramene" id="OBART02G35060.1">
    <property type="protein sequence ID" value="OBART02G35060.1"/>
    <property type="gene ID" value="OBART02G35060"/>
</dbReference>
<keyword evidence="3" id="KW-1185">Reference proteome</keyword>
<dbReference type="EnsemblPlants" id="OBART02G35060.1">
    <property type="protein sequence ID" value="OBART02G35060.1"/>
    <property type="gene ID" value="OBART02G35060"/>
</dbReference>
<evidence type="ECO:0000313" key="2">
    <source>
        <dbReference type="EnsemblPlants" id="OBART02G35060.1"/>
    </source>
</evidence>
<reference evidence="2" key="1">
    <citation type="journal article" date="2009" name="Rice">
        <title>De Novo Next Generation Sequencing of Plant Genomes.</title>
        <authorList>
            <person name="Rounsley S."/>
            <person name="Marri P.R."/>
            <person name="Yu Y."/>
            <person name="He R."/>
            <person name="Sisneros N."/>
            <person name="Goicoechea J.L."/>
            <person name="Lee S.J."/>
            <person name="Angelova A."/>
            <person name="Kudrna D."/>
            <person name="Luo M."/>
            <person name="Affourtit J."/>
            <person name="Desany B."/>
            <person name="Knight J."/>
            <person name="Niazi F."/>
            <person name="Egholm M."/>
            <person name="Wing R.A."/>
        </authorList>
    </citation>
    <scope>NUCLEOTIDE SEQUENCE [LARGE SCALE GENOMIC DNA]</scope>
    <source>
        <strain evidence="2">cv. IRGC 105608</strain>
    </source>
</reference>
<feature type="region of interest" description="Disordered" evidence="1">
    <location>
        <begin position="1"/>
        <end position="26"/>
    </location>
</feature>
<organism evidence="2">
    <name type="scientific">Oryza barthii</name>
    <dbReference type="NCBI Taxonomy" id="65489"/>
    <lineage>
        <taxon>Eukaryota</taxon>
        <taxon>Viridiplantae</taxon>
        <taxon>Streptophyta</taxon>
        <taxon>Embryophyta</taxon>
        <taxon>Tracheophyta</taxon>
        <taxon>Spermatophyta</taxon>
        <taxon>Magnoliopsida</taxon>
        <taxon>Liliopsida</taxon>
        <taxon>Poales</taxon>
        <taxon>Poaceae</taxon>
        <taxon>BOP clade</taxon>
        <taxon>Oryzoideae</taxon>
        <taxon>Oryzeae</taxon>
        <taxon>Oryzinae</taxon>
        <taxon>Oryza</taxon>
    </lineage>
</organism>
<dbReference type="HOGENOM" id="CLU_2675102_0_0_1"/>
<accession>A0A0D3FBB5</accession>
<evidence type="ECO:0000313" key="3">
    <source>
        <dbReference type="Proteomes" id="UP000026960"/>
    </source>
</evidence>
<dbReference type="Proteomes" id="UP000026960">
    <property type="component" value="Chromosome 2"/>
</dbReference>
<sequence>MGGKEEDEAAGQGKAAAGGVRGGGRRGFGRSAAMASGVKLWAAMLREEETGARGHRGLLTWQLELRGRVGCAWALKR</sequence>
<dbReference type="PaxDb" id="65489-OBART02G35060.1"/>